<feature type="region of interest" description="Disordered" evidence="3">
    <location>
        <begin position="781"/>
        <end position="817"/>
    </location>
</feature>
<proteinExistence type="predicted"/>
<feature type="compositionally biased region" description="Polar residues" evidence="3">
    <location>
        <begin position="112"/>
        <end position="135"/>
    </location>
</feature>
<dbReference type="InterPro" id="IPR036388">
    <property type="entry name" value="WH-like_DNA-bd_sf"/>
</dbReference>
<feature type="region of interest" description="Disordered" evidence="3">
    <location>
        <begin position="87"/>
        <end position="139"/>
    </location>
</feature>
<dbReference type="PROSITE" id="PS50961">
    <property type="entry name" value="HTH_LA"/>
    <property type="match status" value="1"/>
</dbReference>
<evidence type="ECO:0000259" key="4">
    <source>
        <dbReference type="PROSITE" id="PS50961"/>
    </source>
</evidence>
<accession>A0A443NBD4</accession>
<dbReference type="GO" id="GO:0048255">
    <property type="term" value="P:mRNA stabilization"/>
    <property type="evidence" value="ECO:0007669"/>
    <property type="project" value="InterPro"/>
</dbReference>
<dbReference type="SUPFAM" id="SSF46785">
    <property type="entry name" value="Winged helix' DNA-binding domain"/>
    <property type="match status" value="1"/>
</dbReference>
<organism evidence="5 6">
    <name type="scientific">Cinnamomum micranthum f. kanehirae</name>
    <dbReference type="NCBI Taxonomy" id="337451"/>
    <lineage>
        <taxon>Eukaryota</taxon>
        <taxon>Viridiplantae</taxon>
        <taxon>Streptophyta</taxon>
        <taxon>Embryophyta</taxon>
        <taxon>Tracheophyta</taxon>
        <taxon>Spermatophyta</taxon>
        <taxon>Magnoliopsida</taxon>
        <taxon>Magnoliidae</taxon>
        <taxon>Laurales</taxon>
        <taxon>Lauraceae</taxon>
        <taxon>Cinnamomum</taxon>
    </lineage>
</organism>
<feature type="region of interest" description="Disordered" evidence="3">
    <location>
        <begin position="717"/>
        <end position="756"/>
    </location>
</feature>
<dbReference type="CDD" id="cd07323">
    <property type="entry name" value="LAM"/>
    <property type="match status" value="1"/>
</dbReference>
<feature type="domain" description="HTH La-type RNA-binding" evidence="4">
    <location>
        <begin position="322"/>
        <end position="411"/>
    </location>
</feature>
<dbReference type="Gene3D" id="1.10.10.10">
    <property type="entry name" value="Winged helix-like DNA-binding domain superfamily/Winged helix DNA-binding domain"/>
    <property type="match status" value="1"/>
</dbReference>
<dbReference type="SMART" id="SM00715">
    <property type="entry name" value="LA"/>
    <property type="match status" value="1"/>
</dbReference>
<dbReference type="Pfam" id="PF05383">
    <property type="entry name" value="La"/>
    <property type="match status" value="1"/>
</dbReference>
<dbReference type="AlphaFoldDB" id="A0A443NBD4"/>
<dbReference type="EMBL" id="QPKB01000002">
    <property type="protein sequence ID" value="RWR75813.1"/>
    <property type="molecule type" value="Genomic_DNA"/>
</dbReference>
<gene>
    <name evidence="5" type="ORF">CKAN_00421400</name>
</gene>
<dbReference type="InterPro" id="IPR036390">
    <property type="entry name" value="WH_DNA-bd_sf"/>
</dbReference>
<protein>
    <submittedName>
        <fullName evidence="5">La-related protein 1A</fullName>
    </submittedName>
</protein>
<evidence type="ECO:0000256" key="1">
    <source>
        <dbReference type="ARBA" id="ARBA00022884"/>
    </source>
</evidence>
<sequence>MVVGPSNDRTSVADVAPPVRSATSGMAAGAKEGGENGGTQKEADGPKSPWKKPVVGGRPGEAPVMGAELWPALDEVRAKNSDAPAKPMLTITVPAPPPGPSGPQKLDGFGSASPNKLPQPNNHKSVSKRNASTTGVPPPPFPVPLTYQQPLMPPVGRTVIPPHHFPVHEYPYPTYPGPFPNAEPHLVKPGCETTVQPFILPSHGRGGGIDANRAFRPPQVDPSAYNGNFPNGWHAAQEPGGRFNYAWRHHRAFNPRDNVNMQHPRAFIRPPPPFFGPAPGFINGPSFPGPAPVYYVPAPPPETIRGPRFISHPPHLAYPIPPLDPLALRANLLKQIEYYFSDKNLQTDRHLLSLMDGEGWVPISKIADFNRVKRMTTKIPVILESLQKSSSVEVQGDKIRRRDEWSKWLSTPGQHTFSSKPHSVQGQIEEKTAVSIKVGVNEGNTMSIEEHKECPSNGDDPDDLLSSKDDSSFGQVLSAEESQTCQEGTEDLSKTFNSVSSSEMKCSEISTSNSCVSANDSGNAIGDLKNVHSDCRVSSGCLMEAASSPYCAMPELKNGVALSGLTPAMQNLDGLSNDFLNKPSRFTEEQSTFLLDEEMELEQATVRKDQPSSSKRIDDEDDEMDVNDQDVQRLIIVTQNIRIDEDDSAGARKSEPISNEHATAINDGLYFYEQELRAKQSDRRKILTGIETKDGDSKSISPASGLANSNVFTPCAGNNSFEETGHSNSRKKQNKAVHKQQSSHEQRLFPNNFRNHGNSRNRHGVISESPPSNSIGFFFGSTPPESHGPMSSKLSASPHGIPSGSSPPVGSLPKPFPPFQHASHQLLEQNGFRHQKYHKFHKRCLSDRKKLGIGCSEEMNTLYRFWSFFLRDRFSSTMYNEFRKLALEDAAAKYNYGIECLFRFYSYGLEKHFREDLYEDFEQLTFEFYEKGNIYGLEKYWAFHHYRLARDQQKPLKKHPELDRLLREEFHSLDDFKAKEKSVRINSNSSCCNGGLR</sequence>
<feature type="compositionally biased region" description="Basic residues" evidence="3">
    <location>
        <begin position="728"/>
        <end position="738"/>
    </location>
</feature>
<keyword evidence="1 2" id="KW-0694">RNA-binding</keyword>
<feature type="compositionally biased region" description="Low complexity" evidence="3">
    <location>
        <begin position="795"/>
        <end position="813"/>
    </location>
</feature>
<name>A0A443NBD4_9MAGN</name>
<dbReference type="InterPro" id="IPR045180">
    <property type="entry name" value="La_dom_prot"/>
</dbReference>
<evidence type="ECO:0000313" key="6">
    <source>
        <dbReference type="Proteomes" id="UP000283530"/>
    </source>
</evidence>
<dbReference type="Proteomes" id="UP000283530">
    <property type="component" value="Unassembled WGS sequence"/>
</dbReference>
<feature type="region of interest" description="Disordered" evidence="3">
    <location>
        <begin position="603"/>
        <end position="624"/>
    </location>
</feature>
<dbReference type="PANTHER" id="PTHR22792">
    <property type="entry name" value="LUPUS LA PROTEIN-RELATED"/>
    <property type="match status" value="1"/>
</dbReference>
<comment type="caution">
    <text evidence="5">The sequence shown here is derived from an EMBL/GenBank/DDBJ whole genome shotgun (WGS) entry which is preliminary data.</text>
</comment>
<dbReference type="InterPro" id="IPR006607">
    <property type="entry name" value="DM15"/>
</dbReference>
<feature type="compositionally biased region" description="Basic and acidic residues" evidence="3">
    <location>
        <begin position="605"/>
        <end position="618"/>
    </location>
</feature>
<dbReference type="OrthoDB" id="340227at2759"/>
<evidence type="ECO:0000256" key="2">
    <source>
        <dbReference type="PROSITE-ProRule" id="PRU00332"/>
    </source>
</evidence>
<feature type="region of interest" description="Disordered" evidence="3">
    <location>
        <begin position="449"/>
        <end position="473"/>
    </location>
</feature>
<dbReference type="GO" id="GO:0000339">
    <property type="term" value="F:RNA cap binding"/>
    <property type="evidence" value="ECO:0007669"/>
    <property type="project" value="InterPro"/>
</dbReference>
<evidence type="ECO:0000313" key="5">
    <source>
        <dbReference type="EMBL" id="RWR75813.1"/>
    </source>
</evidence>
<dbReference type="SMART" id="SM00684">
    <property type="entry name" value="DM15"/>
    <property type="match status" value="3"/>
</dbReference>
<dbReference type="PANTHER" id="PTHR22792:SF101">
    <property type="entry name" value="LA-RELATED PROTEIN 1A"/>
    <property type="match status" value="1"/>
</dbReference>
<dbReference type="STRING" id="337451.A0A443NBD4"/>
<dbReference type="Pfam" id="PF21071">
    <property type="entry name" value="LARP1_HEAT"/>
    <property type="match status" value="1"/>
</dbReference>
<reference evidence="5 6" key="1">
    <citation type="journal article" date="2019" name="Nat. Plants">
        <title>Stout camphor tree genome fills gaps in understanding of flowering plant genome evolution.</title>
        <authorList>
            <person name="Chaw S.M."/>
            <person name="Liu Y.C."/>
            <person name="Wu Y.W."/>
            <person name="Wang H.Y."/>
            <person name="Lin C.I."/>
            <person name="Wu C.S."/>
            <person name="Ke H.M."/>
            <person name="Chang L.Y."/>
            <person name="Hsu C.Y."/>
            <person name="Yang H.T."/>
            <person name="Sudianto E."/>
            <person name="Hsu M.H."/>
            <person name="Wu K.P."/>
            <person name="Wang L.N."/>
            <person name="Leebens-Mack J.H."/>
            <person name="Tsai I.J."/>
        </authorList>
    </citation>
    <scope>NUCLEOTIDE SEQUENCE [LARGE SCALE GENOMIC DNA]</scope>
    <source>
        <strain evidence="6">cv. Chaw 1501</strain>
        <tissue evidence="5">Young leaves</tissue>
    </source>
</reference>
<feature type="region of interest" description="Disordered" evidence="3">
    <location>
        <begin position="1"/>
        <end position="66"/>
    </location>
</feature>
<keyword evidence="6" id="KW-1185">Reference proteome</keyword>
<dbReference type="InterPro" id="IPR006630">
    <property type="entry name" value="La_HTH"/>
</dbReference>
<evidence type="ECO:0000256" key="3">
    <source>
        <dbReference type="SAM" id="MobiDB-lite"/>
    </source>
</evidence>